<evidence type="ECO:0000256" key="2">
    <source>
        <dbReference type="PIRSR" id="PIRSR607822-1"/>
    </source>
</evidence>
<dbReference type="PANTHER" id="PTHR12736">
    <property type="entry name" value="LANC-LIKE PROTEIN"/>
    <property type="match status" value="1"/>
</dbReference>
<dbReference type="InterPro" id="IPR007822">
    <property type="entry name" value="LANC-like"/>
</dbReference>
<evidence type="ECO:0000313" key="3">
    <source>
        <dbReference type="EMBL" id="VBB26484.1"/>
    </source>
</evidence>
<organism evidence="3 4">
    <name type="scientific">Acanthocheilonema viteae</name>
    <name type="common">Filarial nematode worm</name>
    <name type="synonym">Dipetalonema viteae</name>
    <dbReference type="NCBI Taxonomy" id="6277"/>
    <lineage>
        <taxon>Eukaryota</taxon>
        <taxon>Metazoa</taxon>
        <taxon>Ecdysozoa</taxon>
        <taxon>Nematoda</taxon>
        <taxon>Chromadorea</taxon>
        <taxon>Rhabditida</taxon>
        <taxon>Spirurina</taxon>
        <taxon>Spiruromorpha</taxon>
        <taxon>Filarioidea</taxon>
        <taxon>Onchocercidae</taxon>
        <taxon>Acanthocheilonema</taxon>
    </lineage>
</organism>
<dbReference type="STRING" id="6277.A0A498RZX5"/>
<dbReference type="InterPro" id="IPR012341">
    <property type="entry name" value="6hp_glycosidase-like_sf"/>
</dbReference>
<dbReference type="GO" id="GO:0005975">
    <property type="term" value="P:carbohydrate metabolic process"/>
    <property type="evidence" value="ECO:0007669"/>
    <property type="project" value="InterPro"/>
</dbReference>
<keyword evidence="4" id="KW-1185">Reference proteome</keyword>
<dbReference type="GO" id="GO:0031179">
    <property type="term" value="P:peptide modification"/>
    <property type="evidence" value="ECO:0007669"/>
    <property type="project" value="InterPro"/>
</dbReference>
<dbReference type="SUPFAM" id="SSF158745">
    <property type="entry name" value="LanC-like"/>
    <property type="match status" value="2"/>
</dbReference>
<dbReference type="InterPro" id="IPR020464">
    <property type="entry name" value="LanC-like_prot_euk"/>
</dbReference>
<evidence type="ECO:0008006" key="5">
    <source>
        <dbReference type="Google" id="ProtNLM"/>
    </source>
</evidence>
<dbReference type="Proteomes" id="UP000276991">
    <property type="component" value="Unassembled WGS sequence"/>
</dbReference>
<dbReference type="PRINTS" id="PR01950">
    <property type="entry name" value="LANCSUPER"/>
</dbReference>
<protein>
    <recommendedName>
        <fullName evidence="5">LanC-like protein 3 homolog</fullName>
    </recommendedName>
</protein>
<dbReference type="Gene3D" id="1.50.10.10">
    <property type="match status" value="2"/>
</dbReference>
<evidence type="ECO:0000256" key="1">
    <source>
        <dbReference type="ARBA" id="ARBA00007179"/>
    </source>
</evidence>
<reference evidence="3 4" key="1">
    <citation type="submission" date="2018-08" db="EMBL/GenBank/DDBJ databases">
        <authorList>
            <person name="Laetsch R D."/>
            <person name="Stevens L."/>
            <person name="Kumar S."/>
            <person name="Blaxter L. M."/>
        </authorList>
    </citation>
    <scope>NUCLEOTIDE SEQUENCE [LARGE SCALE GENOMIC DNA]</scope>
</reference>
<keyword evidence="2" id="KW-0479">Metal-binding</keyword>
<feature type="binding site" evidence="2">
    <location>
        <position position="336"/>
    </location>
    <ligand>
        <name>Zn(2+)</name>
        <dbReference type="ChEBI" id="CHEBI:29105"/>
    </ligand>
</feature>
<dbReference type="PANTHER" id="PTHR12736:SF7">
    <property type="entry name" value="LANC-LIKE PROTEIN 3"/>
    <property type="match status" value="1"/>
</dbReference>
<dbReference type="GO" id="GO:0046872">
    <property type="term" value="F:metal ion binding"/>
    <property type="evidence" value="ECO:0007669"/>
    <property type="project" value="UniProtKB-KW"/>
</dbReference>
<gene>
    <name evidence="3" type="ORF">NAV_LOCUS1314</name>
</gene>
<evidence type="ECO:0000313" key="4">
    <source>
        <dbReference type="Proteomes" id="UP000276991"/>
    </source>
</evidence>
<dbReference type="PRINTS" id="PR01951">
    <property type="entry name" value="LANCEUKARYTE"/>
</dbReference>
<proteinExistence type="inferred from homology"/>
<sequence length="870" mass="97917">MSSKWLPRYMENPFQKNPKKGAESVTKAWLENEAEQLLKKIMNRSSSYDDLHGGAYTGGAGIAYAVLRASSSSFNHSREESMKYGRRVLMQHLEAVRKVKRSLQKTKESSRETCYLLGSLSIYVIYILYEKTGERTKQLIDRIIEIGHLIANNDVLGDGDDELLAGRVGFLAAVITLRENMAHEVIPDACVGNVVNKIIASGRSYAISKQFKVPLMYQYHGRHYLGAAHGLMGILQILLCFVKFLDEEAKSDVLKTVDWIVSLQLKNGNIPSKVEEEGVDRGENELVHWCHGATGGVHLMIVAYLRTHNEKYLKNADVALNLIWKKGILMKGPGICHGAAGSGYAFLLFYRLTKKQRYLDCACCIAKAFCSEEFERRARTPDRPYSLFEGISGALCFICDLLEPDKAQFPLFREVKKTMFPVVHRRYFDNPYLTNSETESDKVTKQILKQEAANLAEEIMRRRHNPDDYDGGAYVGVAGDGYSVLYASRLLPEKAEQYANFCSRVVEEQLKQIKQSGHRKEEGQYLLGTLGIYVIKVILDYEMKKFVNPTVIDKVVSLIDVICAKDYLPNGADEMLVGRAGFLAAILTLRMRLHHDIISNSHVKKVIDCIVDSGRCYAKQHKFRAPLMYRYHNVEYLGAAHGLMGILQMLLSFSDLLDDTALRDVESTLDWLLEIQAENGNFAPSVDEIGINRGSNELLHWCHGATGAVHLMIVAYLCTKKVKFLKAAEKALDLIWKRGVLRKGPGICHGVAGGGYAFLLYYRLTQKAKYLKYAQCFARIAYDQNFRKHARIPDSPYSLFEGIGGTFDEDYERAARVAIDRQNAIMGLIVVCKSHSMLSPLCIAIEAGVPMSSCCQFVYIDTVLSSWTFT</sequence>
<name>A0A498RZX5_ACAVI</name>
<dbReference type="AlphaFoldDB" id="A0A498RZX5"/>
<dbReference type="EMBL" id="UPTC01000109">
    <property type="protein sequence ID" value="VBB26484.1"/>
    <property type="molecule type" value="Genomic_DNA"/>
</dbReference>
<dbReference type="GO" id="GO:0005886">
    <property type="term" value="C:plasma membrane"/>
    <property type="evidence" value="ECO:0007669"/>
    <property type="project" value="TreeGrafter"/>
</dbReference>
<dbReference type="OrthoDB" id="10257263at2759"/>
<dbReference type="SMART" id="SM01260">
    <property type="entry name" value="LANC_like"/>
    <property type="match status" value="2"/>
</dbReference>
<dbReference type="Pfam" id="PF05147">
    <property type="entry name" value="LANC_like"/>
    <property type="match status" value="2"/>
</dbReference>
<dbReference type="CDD" id="cd04794">
    <property type="entry name" value="euk_LANCL"/>
    <property type="match status" value="2"/>
</dbReference>
<comment type="similarity">
    <text evidence="1">Belongs to the LanC-like protein family.</text>
</comment>
<feature type="binding site" evidence="2">
    <location>
        <position position="290"/>
    </location>
    <ligand>
        <name>Zn(2+)</name>
        <dbReference type="ChEBI" id="CHEBI:29105"/>
    </ligand>
</feature>
<accession>A0A498RZX5</accession>
<keyword evidence="2" id="KW-0862">Zinc</keyword>
<feature type="binding site" evidence="2">
    <location>
        <position position="337"/>
    </location>
    <ligand>
        <name>Zn(2+)</name>
        <dbReference type="ChEBI" id="CHEBI:29105"/>
    </ligand>
</feature>